<dbReference type="Proteomes" id="UP001056120">
    <property type="component" value="Linkage Group LG02"/>
</dbReference>
<comment type="caution">
    <text evidence="1">The sequence shown here is derived from an EMBL/GenBank/DDBJ whole genome shotgun (WGS) entry which is preliminary data.</text>
</comment>
<sequence>MTGEESIRLTSYPIKAENTKSSEAMKCFPFSYRGEKNETPKNPTKSISVTSLFTGRSWTGMNSQTVSDVSTESTRRANVPCFSQSPSNLKVFTFAELKSATNGFSRSSKIGEGGFGCVYIGSIKSPQDPSQVVRVAVKQLGRQGLQGHKEWVTEVNVLGVVEHPNLVKLIGYCAEDDERGIQRLLVYEYMPNRSVEDHLSARTDEPLSWTMRLKVAQDAARGLTYLHEEMEFQIIFRDFKSSNILLDDQWNSKLSDFGLARLGPQEGLTHVSTAVVGTMGYAAPEYIQTGRLRSQSDVWSYGVFLYELITGRRPLDRNLPKNEQKLLEWVKPYLASKKFRLIVDSRLEGKYSLKTAQKLAIIANNCLSKNPKARPKMSEVLEMVNHLVGNTSEGTSPRSPLLV</sequence>
<dbReference type="EMBL" id="CM042019">
    <property type="protein sequence ID" value="KAI3823437.1"/>
    <property type="molecule type" value="Genomic_DNA"/>
</dbReference>
<proteinExistence type="predicted"/>
<evidence type="ECO:0000313" key="2">
    <source>
        <dbReference type="Proteomes" id="UP001056120"/>
    </source>
</evidence>
<organism evidence="1 2">
    <name type="scientific">Smallanthus sonchifolius</name>
    <dbReference type="NCBI Taxonomy" id="185202"/>
    <lineage>
        <taxon>Eukaryota</taxon>
        <taxon>Viridiplantae</taxon>
        <taxon>Streptophyta</taxon>
        <taxon>Embryophyta</taxon>
        <taxon>Tracheophyta</taxon>
        <taxon>Spermatophyta</taxon>
        <taxon>Magnoliopsida</taxon>
        <taxon>eudicotyledons</taxon>
        <taxon>Gunneridae</taxon>
        <taxon>Pentapetalae</taxon>
        <taxon>asterids</taxon>
        <taxon>campanulids</taxon>
        <taxon>Asterales</taxon>
        <taxon>Asteraceae</taxon>
        <taxon>Asteroideae</taxon>
        <taxon>Heliantheae alliance</taxon>
        <taxon>Millerieae</taxon>
        <taxon>Smallanthus</taxon>
    </lineage>
</organism>
<evidence type="ECO:0000313" key="1">
    <source>
        <dbReference type="EMBL" id="KAI3823437.1"/>
    </source>
</evidence>
<reference evidence="2" key="1">
    <citation type="journal article" date="2022" name="Mol. Ecol. Resour.">
        <title>The genomes of chicory, endive, great burdock and yacon provide insights into Asteraceae palaeo-polyploidization history and plant inulin production.</title>
        <authorList>
            <person name="Fan W."/>
            <person name="Wang S."/>
            <person name="Wang H."/>
            <person name="Wang A."/>
            <person name="Jiang F."/>
            <person name="Liu H."/>
            <person name="Zhao H."/>
            <person name="Xu D."/>
            <person name="Zhang Y."/>
        </authorList>
    </citation>
    <scope>NUCLEOTIDE SEQUENCE [LARGE SCALE GENOMIC DNA]</scope>
    <source>
        <strain evidence="2">cv. Yunnan</strain>
    </source>
</reference>
<gene>
    <name evidence="1" type="ORF">L1987_04873</name>
</gene>
<accession>A0ACB9JTR8</accession>
<name>A0ACB9JTR8_9ASTR</name>
<protein>
    <submittedName>
        <fullName evidence="1">Uncharacterized protein</fullName>
    </submittedName>
</protein>
<reference evidence="1 2" key="2">
    <citation type="journal article" date="2022" name="Mol. Ecol. Resour.">
        <title>The genomes of chicory, endive, great burdock and yacon provide insights into Asteraceae paleo-polyploidization history and plant inulin production.</title>
        <authorList>
            <person name="Fan W."/>
            <person name="Wang S."/>
            <person name="Wang H."/>
            <person name="Wang A."/>
            <person name="Jiang F."/>
            <person name="Liu H."/>
            <person name="Zhao H."/>
            <person name="Xu D."/>
            <person name="Zhang Y."/>
        </authorList>
    </citation>
    <scope>NUCLEOTIDE SEQUENCE [LARGE SCALE GENOMIC DNA]</scope>
    <source>
        <strain evidence="2">cv. Yunnan</strain>
        <tissue evidence="1">Leaves</tissue>
    </source>
</reference>
<keyword evidence="2" id="KW-1185">Reference proteome</keyword>